<reference evidence="3" key="2">
    <citation type="journal article" date="2009" name="Genome Res.">
        <title>Comparative genomic analyses of the human fungal pathogens Coccidioides and their relatives.</title>
        <authorList>
            <person name="Sharpton T.J."/>
            <person name="Stajich J.E."/>
            <person name="Rounsley S.D."/>
            <person name="Gardner M.J."/>
            <person name="Wortman J.R."/>
            <person name="Jordar V.S."/>
            <person name="Maiti R."/>
            <person name="Kodira C.D."/>
            <person name="Neafsey D.E."/>
            <person name="Zeng Q."/>
            <person name="Hung C.-Y."/>
            <person name="McMahan C."/>
            <person name="Muszewska A."/>
            <person name="Grynberg M."/>
            <person name="Mandel M.A."/>
            <person name="Kellner E.M."/>
            <person name="Barker B.M."/>
            <person name="Galgiani J.N."/>
            <person name="Orbach M.J."/>
            <person name="Kirkland T.N."/>
            <person name="Cole G.T."/>
            <person name="Henn M.R."/>
            <person name="Birren B.W."/>
            <person name="Taylor J.W."/>
        </authorList>
    </citation>
    <scope>NUCLEOTIDE SEQUENCE [LARGE SCALE GENOMIC DNA]</scope>
    <source>
        <strain evidence="3">RMSCC 3488</strain>
    </source>
</reference>
<dbReference type="SUPFAM" id="SSF64182">
    <property type="entry name" value="DHH phosphoesterases"/>
    <property type="match status" value="1"/>
</dbReference>
<dbReference type="OrthoDB" id="374045at2759"/>
<sequence length="481" mass="53629">MSADPQSSMSLLRFLKQASHYALSQTRQNQVTYVLGNPSADLDSIISAILFSYFASSSKILQRANPVSRQYVPIINLHDVPSGREVGRLRPEFVTALKLSTNEGEDGEGLLLKENILTIADLRQRLHHNRSGSDAPRDMDVFMVDWNALPVMASGIRGIEGISAAHNDDDDNIRISVNGCIDHHDDEKFVSPDVGMRCIQTGVGSCTSLVVRELRSLGLWKDTPVPAQNEMVKDAASPQFNDGLALIYESQAAKLALAAILADTTNMTNKDKVSDVDRVAVSFLENKIKQTQDRSWSRDEFFQQIIEAKNSSVDRLTIDEVLGRDYKDWIDQLPAAGGSPGDIKIGICSVVKPLSWLVSKAEQEDGKSNSSQPFFDVLHGFSRTRNLDVVAIMTAYTLQPEHKFNREFLLWVLNPVHLQGLENFELLAVDELQLQKCPSVDIQTHSTMDQASIRIWNQMDVSKSRKQVAPLLRNVMARKLE</sequence>
<evidence type="ECO:0000313" key="2">
    <source>
        <dbReference type="EMBL" id="KMM67587.1"/>
    </source>
</evidence>
<protein>
    <recommendedName>
        <fullName evidence="1">DHHA2 domain-containing protein</fullName>
    </recommendedName>
</protein>
<dbReference type="Proteomes" id="UP000054567">
    <property type="component" value="Unassembled WGS sequence"/>
</dbReference>
<dbReference type="EMBL" id="DS268110">
    <property type="protein sequence ID" value="KMM67587.1"/>
    <property type="molecule type" value="Genomic_DNA"/>
</dbReference>
<evidence type="ECO:0000313" key="3">
    <source>
        <dbReference type="Proteomes" id="UP000054567"/>
    </source>
</evidence>
<dbReference type="InterPro" id="IPR038222">
    <property type="entry name" value="DHHA2_dom_sf"/>
</dbReference>
<dbReference type="InterPro" id="IPR004097">
    <property type="entry name" value="DHHA2"/>
</dbReference>
<dbReference type="InterPro" id="IPR038763">
    <property type="entry name" value="DHH_sf"/>
</dbReference>
<dbReference type="VEuPathDB" id="FungiDB:CPAG_03920"/>
<dbReference type="Pfam" id="PF02833">
    <property type="entry name" value="DHHA2"/>
    <property type="match status" value="1"/>
</dbReference>
<dbReference type="GO" id="GO:0005737">
    <property type="term" value="C:cytoplasm"/>
    <property type="evidence" value="ECO:0007669"/>
    <property type="project" value="InterPro"/>
</dbReference>
<name>A0A0J6I7Z5_COCPO</name>
<proteinExistence type="predicted"/>
<dbReference type="GO" id="GO:0004309">
    <property type="term" value="F:exopolyphosphatase activity"/>
    <property type="evidence" value="ECO:0007669"/>
    <property type="project" value="TreeGrafter"/>
</dbReference>
<dbReference type="PANTHER" id="PTHR12112:SF39">
    <property type="entry name" value="EG:152A3.5 PROTEIN (FBGN0003116_PN PROTEIN)"/>
    <property type="match status" value="1"/>
</dbReference>
<feature type="domain" description="DHHA2" evidence="1">
    <location>
        <begin position="302"/>
        <end position="476"/>
    </location>
</feature>
<dbReference type="PANTHER" id="PTHR12112">
    <property type="entry name" value="BNIP - RELATED"/>
    <property type="match status" value="1"/>
</dbReference>
<dbReference type="Gene3D" id="3.90.1640.10">
    <property type="entry name" value="inorganic pyrophosphatase (n-terminal core)"/>
    <property type="match status" value="1"/>
</dbReference>
<gene>
    <name evidence="2" type="ORF">CPAG_03920</name>
</gene>
<evidence type="ECO:0000259" key="1">
    <source>
        <dbReference type="SMART" id="SM01131"/>
    </source>
</evidence>
<dbReference type="AlphaFoldDB" id="A0A0J6I7Z5"/>
<reference evidence="2 3" key="1">
    <citation type="submission" date="2007-06" db="EMBL/GenBank/DDBJ databases">
        <title>The Genome Sequence of Coccidioides posadasii RMSCC_3488.</title>
        <authorList>
            <consortium name="Coccidioides Genome Resources Consortium"/>
            <consortium name="The Broad Institute Genome Sequencing Platform"/>
            <person name="Henn M.R."/>
            <person name="Sykes S."/>
            <person name="Young S."/>
            <person name="Jaffe D."/>
            <person name="Berlin A."/>
            <person name="Alvarez P."/>
            <person name="Butler J."/>
            <person name="Gnerre S."/>
            <person name="Grabherr M."/>
            <person name="Mauceli E."/>
            <person name="Brockman W."/>
            <person name="Kodira C."/>
            <person name="Alvarado L."/>
            <person name="Zeng Q."/>
            <person name="Crawford M."/>
            <person name="Antoine C."/>
            <person name="Devon K."/>
            <person name="Galgiani J."/>
            <person name="Orsborn K."/>
            <person name="Lewis M.L."/>
            <person name="Nusbaum C."/>
            <person name="Galagan J."/>
            <person name="Birren B."/>
        </authorList>
    </citation>
    <scope>NUCLEOTIDE SEQUENCE [LARGE SCALE GENOMIC DNA]</scope>
    <source>
        <strain evidence="2 3">RMSCC 3488</strain>
    </source>
</reference>
<organism evidence="2 3">
    <name type="scientific">Coccidioides posadasii RMSCC 3488</name>
    <dbReference type="NCBI Taxonomy" id="454284"/>
    <lineage>
        <taxon>Eukaryota</taxon>
        <taxon>Fungi</taxon>
        <taxon>Dikarya</taxon>
        <taxon>Ascomycota</taxon>
        <taxon>Pezizomycotina</taxon>
        <taxon>Eurotiomycetes</taxon>
        <taxon>Eurotiomycetidae</taxon>
        <taxon>Onygenales</taxon>
        <taxon>Onygenaceae</taxon>
        <taxon>Coccidioides</taxon>
    </lineage>
</organism>
<accession>A0A0J6I7Z5</accession>
<reference evidence="3" key="3">
    <citation type="journal article" date="2010" name="Genome Res.">
        <title>Population genomic sequencing of Coccidioides fungi reveals recent hybridization and transposon control.</title>
        <authorList>
            <person name="Neafsey D.E."/>
            <person name="Barker B.M."/>
            <person name="Sharpton T.J."/>
            <person name="Stajich J.E."/>
            <person name="Park D.J."/>
            <person name="Whiston E."/>
            <person name="Hung C.-Y."/>
            <person name="McMahan C."/>
            <person name="White J."/>
            <person name="Sykes S."/>
            <person name="Heiman D."/>
            <person name="Young S."/>
            <person name="Zeng Q."/>
            <person name="Abouelleil A."/>
            <person name="Aftuck L."/>
            <person name="Bessette D."/>
            <person name="Brown A."/>
            <person name="FitzGerald M."/>
            <person name="Lui A."/>
            <person name="Macdonald J.P."/>
            <person name="Priest M."/>
            <person name="Orbach M.J."/>
            <person name="Galgiani J.N."/>
            <person name="Kirkland T.N."/>
            <person name="Cole G.T."/>
            <person name="Birren B.W."/>
            <person name="Henn M.R."/>
            <person name="Taylor J.W."/>
            <person name="Rounsley S.D."/>
        </authorList>
    </citation>
    <scope>NUCLEOTIDE SEQUENCE [LARGE SCALE GENOMIC DNA]</scope>
    <source>
        <strain evidence="3">RMSCC 3488</strain>
    </source>
</reference>
<dbReference type="SMART" id="SM01131">
    <property type="entry name" value="DHHA2"/>
    <property type="match status" value="1"/>
</dbReference>
<dbReference type="Gene3D" id="3.10.310.20">
    <property type="entry name" value="DHHA2 domain"/>
    <property type="match status" value="1"/>
</dbReference>